<dbReference type="EMBL" id="FPAI01000035">
    <property type="protein sequence ID" value="SFT05911.1"/>
    <property type="molecule type" value="Genomic_DNA"/>
</dbReference>
<name>A0A1I6UWS6_9BACI</name>
<dbReference type="Proteomes" id="UP000321773">
    <property type="component" value="Unassembled WGS sequence"/>
</dbReference>
<dbReference type="GO" id="GO:0016787">
    <property type="term" value="F:hydrolase activity"/>
    <property type="evidence" value="ECO:0007669"/>
    <property type="project" value="UniProtKB-KW"/>
</dbReference>
<dbReference type="STRING" id="306541.SAMN05421668_13515"/>
<feature type="domain" description="DNA2/NAM7 helicase-like C-terminal" evidence="8">
    <location>
        <begin position="903"/>
        <end position="1019"/>
    </location>
</feature>
<dbReference type="EMBL" id="BJWJ01000042">
    <property type="protein sequence ID" value="GEM05626.1"/>
    <property type="molecule type" value="Genomic_DNA"/>
</dbReference>
<dbReference type="InterPro" id="IPR041679">
    <property type="entry name" value="DNA2/NAM7-like_C"/>
</dbReference>
<keyword evidence="2" id="KW-0547">Nucleotide-binding</keyword>
<dbReference type="GO" id="GO:0043139">
    <property type="term" value="F:5'-3' DNA helicase activity"/>
    <property type="evidence" value="ECO:0007669"/>
    <property type="project" value="TreeGrafter"/>
</dbReference>
<keyword evidence="5" id="KW-0067">ATP-binding</keyword>
<dbReference type="InterPro" id="IPR050534">
    <property type="entry name" value="Coronavir_polyprotein_1ab"/>
</dbReference>
<reference evidence="10 11" key="1">
    <citation type="submission" date="2016-10" db="EMBL/GenBank/DDBJ databases">
        <authorList>
            <person name="de Groot N.N."/>
        </authorList>
    </citation>
    <scope>NUCLEOTIDE SEQUENCE [LARGE SCALE GENOMIC DNA]</scope>
    <source>
        <strain evidence="10 11">DSM 17074</strain>
    </source>
</reference>
<evidence type="ECO:0000256" key="1">
    <source>
        <dbReference type="ARBA" id="ARBA00007913"/>
    </source>
</evidence>
<comment type="similarity">
    <text evidence="1">Belongs to the DNA2/NAM7 helicase family.</text>
</comment>
<evidence type="ECO:0000313" key="10">
    <source>
        <dbReference type="EMBL" id="SFT05911.1"/>
    </source>
</evidence>
<reference evidence="9 12" key="2">
    <citation type="submission" date="2019-07" db="EMBL/GenBank/DDBJ databases">
        <title>Whole genome shotgun sequence of Halolactibacillus miurensis NBRC 100873.</title>
        <authorList>
            <person name="Hosoyama A."/>
            <person name="Uohara A."/>
            <person name="Ohji S."/>
            <person name="Ichikawa N."/>
        </authorList>
    </citation>
    <scope>NUCLEOTIDE SEQUENCE [LARGE SCALE GENOMIC DNA]</scope>
    <source>
        <strain evidence="9 12">NBRC 100873</strain>
    </source>
</reference>
<evidence type="ECO:0000256" key="4">
    <source>
        <dbReference type="ARBA" id="ARBA00022806"/>
    </source>
</evidence>
<accession>A0A1I6UWS6</accession>
<evidence type="ECO:0000313" key="9">
    <source>
        <dbReference type="EMBL" id="GEM05626.1"/>
    </source>
</evidence>
<feature type="coiled-coil region" evidence="6">
    <location>
        <begin position="599"/>
        <end position="651"/>
    </location>
</feature>
<evidence type="ECO:0000256" key="2">
    <source>
        <dbReference type="ARBA" id="ARBA00022741"/>
    </source>
</evidence>
<evidence type="ECO:0000313" key="11">
    <source>
        <dbReference type="Proteomes" id="UP000199139"/>
    </source>
</evidence>
<evidence type="ECO:0000256" key="3">
    <source>
        <dbReference type="ARBA" id="ARBA00022801"/>
    </source>
</evidence>
<keyword evidence="3" id="KW-0378">Hydrolase</keyword>
<evidence type="ECO:0000259" key="7">
    <source>
        <dbReference type="Pfam" id="PF13086"/>
    </source>
</evidence>
<dbReference type="Proteomes" id="UP000199139">
    <property type="component" value="Unassembled WGS sequence"/>
</dbReference>
<dbReference type="InterPro" id="IPR027417">
    <property type="entry name" value="P-loop_NTPase"/>
</dbReference>
<evidence type="ECO:0000313" key="12">
    <source>
        <dbReference type="Proteomes" id="UP000321773"/>
    </source>
</evidence>
<dbReference type="GO" id="GO:0005524">
    <property type="term" value="F:ATP binding"/>
    <property type="evidence" value="ECO:0007669"/>
    <property type="project" value="UniProtKB-KW"/>
</dbReference>
<dbReference type="Pfam" id="PF13087">
    <property type="entry name" value="AAA_12"/>
    <property type="match status" value="1"/>
</dbReference>
<feature type="coiled-coil region" evidence="6">
    <location>
        <begin position="526"/>
        <end position="560"/>
    </location>
</feature>
<dbReference type="InterPro" id="IPR041677">
    <property type="entry name" value="DNA2/NAM7_AAA_11"/>
</dbReference>
<organism evidence="10 11">
    <name type="scientific">Halolactibacillus miurensis</name>
    <dbReference type="NCBI Taxonomy" id="306541"/>
    <lineage>
        <taxon>Bacteria</taxon>
        <taxon>Bacillati</taxon>
        <taxon>Bacillota</taxon>
        <taxon>Bacilli</taxon>
        <taxon>Bacillales</taxon>
        <taxon>Bacillaceae</taxon>
        <taxon>Halolactibacillus</taxon>
    </lineage>
</organism>
<feature type="domain" description="DNA2/NAM7 helicase helicase" evidence="7">
    <location>
        <begin position="601"/>
        <end position="798"/>
    </location>
</feature>
<dbReference type="RefSeq" id="WP_089855539.1">
    <property type="nucleotide sequence ID" value="NZ_BJWJ01000042.1"/>
</dbReference>
<evidence type="ECO:0000256" key="6">
    <source>
        <dbReference type="SAM" id="Coils"/>
    </source>
</evidence>
<evidence type="ECO:0000259" key="8">
    <source>
        <dbReference type="Pfam" id="PF13087"/>
    </source>
</evidence>
<dbReference type="AlphaFoldDB" id="A0A1I6UWS6"/>
<dbReference type="Pfam" id="PF13086">
    <property type="entry name" value="AAA_11"/>
    <property type="match status" value="1"/>
</dbReference>
<dbReference type="Gene3D" id="3.40.50.300">
    <property type="entry name" value="P-loop containing nucleotide triphosphate hydrolases"/>
    <property type="match status" value="3"/>
</dbReference>
<dbReference type="SUPFAM" id="SSF52540">
    <property type="entry name" value="P-loop containing nucleoside triphosphate hydrolases"/>
    <property type="match status" value="1"/>
</dbReference>
<keyword evidence="4 10" id="KW-0347">Helicase</keyword>
<protein>
    <submittedName>
        <fullName evidence="9">ATPase</fullName>
    </submittedName>
    <submittedName>
        <fullName evidence="10">Superfamily I DNA and/or RNA helicase</fullName>
    </submittedName>
</protein>
<dbReference type="OrthoDB" id="9757917at2"/>
<keyword evidence="12" id="KW-1185">Reference proteome</keyword>
<keyword evidence="6" id="KW-0175">Coiled coil</keyword>
<proteinExistence type="inferred from homology"/>
<gene>
    <name evidence="9" type="ORF">HMI01_26140</name>
    <name evidence="10" type="ORF">SAMN05421668_13515</name>
</gene>
<dbReference type="PANTHER" id="PTHR43788">
    <property type="entry name" value="DNA2/NAM7 HELICASE FAMILY MEMBER"/>
    <property type="match status" value="1"/>
</dbReference>
<sequence>MDSKNNILESWIMVEHLSEGSISLRDKSLKTWNDLHEENYYDLFKNKIEERRLKSHQKGGIVLYFNIFSFNEIVELLRKKYRLSRSQQEIEMGDKFSFAIYFDKKLILNEEMTFFTMSHYIKQFKNIPSEREFDSFEKGTKKYIEELFDFNADADYEESFNSAFKKLLNKFSVDIKQCRMKVVSNIATDETNLHSFYVKDLEIAKHIDSENLDAYLLGKRSKRIDLDCRSESDKYNPDTIKNVLQPSNFPVSRFPSNPEHALSLMQQIAVNLAIGFDNKNMRSVNGPPGTGKTTLLKDIFSELIVQQAVDICNLSNKVIYGSKETAYFQKASIGKIPEIIAEKGIVVVSSNNGAVQNIVNELPLTSEINEMFRKDIFEADYFKDIANSEVSDEWKEEKNGKFRKVLKAEPNNDRDKYWGVFSLEGGKKDNMEYVLTVLKHILNYLNEDYEPDEKTYDNFMTQYKKVQSYKEASQKNANDYAQMQKLSREFKIKERNFLKDKSKKEKSIKEKNISDINEMQDIKEQKIRLDDELQFIDVKINELENEKTRTNESLQALKFQKPSWFSRGKTRQIYSEKRKVYSDQLLLIIEQEIELGREKNRIVHEKREITNRFKKLEQKFDKDKILIENWIQINQDELKIMRERINNFEESLNHNQINALDMELDYEQIQKISPWFDEDYRIMQSKLFIDALKVRKQFLYENRKNLNAASIIWNKQIDYLDNKLIITQAWNWINIAIPVISSTFASVSRMCANFEKETLGHLFIDEAGQALPQASVGAIFKSRNIMAVGDPAQIKPVLTLDSGILRLLGESFSVSEKYLSESASTQTLLDEASQYGFYKDAEKEEWIGIPLWVHRRCKYPMFSISNEISYGGNMVQSNEVSGKAEWYNIRGNAIDKYVKEQGEFLKEKISEMIKDNPDINDESKKDLIYVISPFKNVAYQLTKELDKIGFTRYDENKKSTNVGTVHTFQGKEAAIVFMVLGADTRSTGAAHWAVGSDNPNIMNVAATRAKEEFYIIGDKQLYMKLNSDVINNTNKIISQFNLEIAGV</sequence>
<dbReference type="PANTHER" id="PTHR43788:SF8">
    <property type="entry name" value="DNA-BINDING PROTEIN SMUBP-2"/>
    <property type="match status" value="1"/>
</dbReference>
<evidence type="ECO:0000256" key="5">
    <source>
        <dbReference type="ARBA" id="ARBA00022840"/>
    </source>
</evidence>